<reference evidence="3 4" key="1">
    <citation type="submission" date="2017-07" db="EMBL/GenBank/DDBJ databases">
        <title>Genome Sequence of Sulfitobacter pseudonitzschiae Strain SMR1 Isolated from a culture of the Diatom Skeletonema marinoi.</title>
        <authorList>
            <person name="Topel M."/>
            <person name="Pinder M.I.M."/>
            <person name="Johansson O.N."/>
            <person name="Kourtchenko O."/>
            <person name="Godhe A."/>
            <person name="Clarke A.K."/>
        </authorList>
    </citation>
    <scope>NUCLEOTIDE SEQUENCE [LARGE SCALE GENOMIC DNA]</scope>
    <source>
        <strain evidence="3 4">SMR1</strain>
    </source>
</reference>
<keyword evidence="2" id="KW-0408">Iron</keyword>
<dbReference type="OrthoDB" id="9804313at2"/>
<protein>
    <recommendedName>
        <fullName evidence="2">Peptide deformylase</fullName>
        <shortName evidence="2">PDF</shortName>
        <ecNumber evidence="2">3.5.1.88</ecNumber>
    </recommendedName>
    <alternativeName>
        <fullName evidence="2">Polypeptide deformylase</fullName>
    </alternativeName>
</protein>
<dbReference type="GO" id="GO:0046872">
    <property type="term" value="F:metal ion binding"/>
    <property type="evidence" value="ECO:0007669"/>
    <property type="project" value="UniProtKB-KW"/>
</dbReference>
<comment type="catalytic activity">
    <reaction evidence="2">
        <text>N-terminal N-formyl-L-methionyl-[peptide] + H2O = N-terminal L-methionyl-[peptide] + formate</text>
        <dbReference type="Rhea" id="RHEA:24420"/>
        <dbReference type="Rhea" id="RHEA-COMP:10639"/>
        <dbReference type="Rhea" id="RHEA-COMP:10640"/>
        <dbReference type="ChEBI" id="CHEBI:15377"/>
        <dbReference type="ChEBI" id="CHEBI:15740"/>
        <dbReference type="ChEBI" id="CHEBI:49298"/>
        <dbReference type="ChEBI" id="CHEBI:64731"/>
        <dbReference type="EC" id="3.5.1.88"/>
    </reaction>
</comment>
<comment type="cofactor">
    <cofactor evidence="2">
        <name>Fe(2+)</name>
        <dbReference type="ChEBI" id="CHEBI:29033"/>
    </cofactor>
    <text evidence="2">Binds 1 Fe(2+) ion.</text>
</comment>
<feature type="binding site" evidence="2">
    <location>
        <position position="136"/>
    </location>
    <ligand>
        <name>Fe cation</name>
        <dbReference type="ChEBI" id="CHEBI:24875"/>
    </ligand>
</feature>
<dbReference type="PANTHER" id="PTHR10458">
    <property type="entry name" value="PEPTIDE DEFORMYLASE"/>
    <property type="match status" value="1"/>
</dbReference>
<dbReference type="AlphaFoldDB" id="A0A221K399"/>
<dbReference type="SUPFAM" id="SSF56420">
    <property type="entry name" value="Peptide deformylase"/>
    <property type="match status" value="1"/>
</dbReference>
<dbReference type="PRINTS" id="PR01576">
    <property type="entry name" value="PDEFORMYLASE"/>
</dbReference>
<keyword evidence="2" id="KW-0648">Protein biosynthesis</keyword>
<feature type="binding site" evidence="2">
    <location>
        <position position="94"/>
    </location>
    <ligand>
        <name>Fe cation</name>
        <dbReference type="ChEBI" id="CHEBI:24875"/>
    </ligand>
</feature>
<dbReference type="EMBL" id="CP022415">
    <property type="protein sequence ID" value="ASM73482.1"/>
    <property type="molecule type" value="Genomic_DNA"/>
</dbReference>
<dbReference type="Pfam" id="PF01327">
    <property type="entry name" value="Pep_deformylase"/>
    <property type="match status" value="1"/>
</dbReference>
<dbReference type="GO" id="GO:0006412">
    <property type="term" value="P:translation"/>
    <property type="evidence" value="ECO:0007669"/>
    <property type="project" value="UniProtKB-UniRule"/>
</dbReference>
<dbReference type="GO" id="GO:0042586">
    <property type="term" value="F:peptide deformylase activity"/>
    <property type="evidence" value="ECO:0007669"/>
    <property type="project" value="UniProtKB-UniRule"/>
</dbReference>
<dbReference type="HAMAP" id="MF_00163">
    <property type="entry name" value="Pep_deformylase"/>
    <property type="match status" value="1"/>
</dbReference>
<dbReference type="EC" id="3.5.1.88" evidence="2"/>
<dbReference type="PANTHER" id="PTHR10458:SF22">
    <property type="entry name" value="PEPTIDE DEFORMYLASE"/>
    <property type="match status" value="1"/>
</dbReference>
<evidence type="ECO:0000256" key="2">
    <source>
        <dbReference type="HAMAP-Rule" id="MF_00163"/>
    </source>
</evidence>
<dbReference type="InterPro" id="IPR023635">
    <property type="entry name" value="Peptide_deformylase"/>
</dbReference>
<keyword evidence="2" id="KW-0479">Metal-binding</keyword>
<feature type="active site" evidence="2">
    <location>
        <position position="137"/>
    </location>
</feature>
<dbReference type="KEGG" id="spse:SULPSESMR1_02687"/>
<feature type="binding site" evidence="2">
    <location>
        <position position="140"/>
    </location>
    <ligand>
        <name>Fe cation</name>
        <dbReference type="ChEBI" id="CHEBI:24875"/>
    </ligand>
</feature>
<sequence>MSTRPILTWPDARLTEACADVGAVTADVQILAADMLKTMYAAPGRGLAGPQIGVMQRIFVMDTGWKEGAPDPLVCIDPQIEILDQTPATHSEGCLSIPGVSAEVMRPSSVRLFYTGLDGVRQSRDLIGFDAVCAQHEYDHLDGVLTFDRIDAEARAALLAEYEAIAT</sequence>
<dbReference type="STRING" id="1402135.SAMN05444149_103158"/>
<dbReference type="InterPro" id="IPR036821">
    <property type="entry name" value="Peptide_deformylase_sf"/>
</dbReference>
<dbReference type="PIRSF" id="PIRSF004749">
    <property type="entry name" value="Pep_def"/>
    <property type="match status" value="1"/>
</dbReference>
<evidence type="ECO:0000313" key="4">
    <source>
        <dbReference type="Proteomes" id="UP000199754"/>
    </source>
</evidence>
<comment type="function">
    <text evidence="2">Removes the formyl group from the N-terminal Met of newly synthesized proteins. Requires at least a dipeptide for an efficient rate of reaction. N-terminal L-methionine is a prerequisite for activity but the enzyme has broad specificity at other positions.</text>
</comment>
<dbReference type="NCBIfam" id="NF001159">
    <property type="entry name" value="PRK00150.1-3"/>
    <property type="match status" value="1"/>
</dbReference>
<keyword evidence="4" id="KW-1185">Reference proteome</keyword>
<comment type="similarity">
    <text evidence="1 2">Belongs to the polypeptide deformylase family.</text>
</comment>
<gene>
    <name evidence="2 3" type="primary">def</name>
    <name evidence="3" type="ORF">SULPSESMR1_02687</name>
</gene>
<name>A0A221K399_9RHOB</name>
<proteinExistence type="inferred from homology"/>
<organism evidence="3 4">
    <name type="scientific">Pseudosulfitobacter pseudonitzschiae</name>
    <dbReference type="NCBI Taxonomy" id="1402135"/>
    <lineage>
        <taxon>Bacteria</taxon>
        <taxon>Pseudomonadati</taxon>
        <taxon>Pseudomonadota</taxon>
        <taxon>Alphaproteobacteria</taxon>
        <taxon>Rhodobacterales</taxon>
        <taxon>Roseobacteraceae</taxon>
        <taxon>Pseudosulfitobacter</taxon>
    </lineage>
</organism>
<keyword evidence="2 3" id="KW-0378">Hydrolase</keyword>
<dbReference type="NCBIfam" id="TIGR00079">
    <property type="entry name" value="pept_deformyl"/>
    <property type="match status" value="1"/>
</dbReference>
<accession>A0A221K399</accession>
<dbReference type="Proteomes" id="UP000199754">
    <property type="component" value="Chromosome"/>
</dbReference>
<dbReference type="CDD" id="cd00487">
    <property type="entry name" value="Pep_deformylase"/>
    <property type="match status" value="1"/>
</dbReference>
<dbReference type="RefSeq" id="WP_089421256.1">
    <property type="nucleotide sequence ID" value="NZ_CP022415.1"/>
</dbReference>
<dbReference type="Gene3D" id="3.90.45.10">
    <property type="entry name" value="Peptide deformylase"/>
    <property type="match status" value="1"/>
</dbReference>
<evidence type="ECO:0000256" key="1">
    <source>
        <dbReference type="ARBA" id="ARBA00010759"/>
    </source>
</evidence>
<evidence type="ECO:0000313" key="3">
    <source>
        <dbReference type="EMBL" id="ASM73482.1"/>
    </source>
</evidence>